<name>A0A7K3WVF2_9FLAO</name>
<keyword evidence="1" id="KW-0175">Coiled coil</keyword>
<feature type="compositionally biased region" description="Acidic residues" evidence="2">
    <location>
        <begin position="42"/>
        <end position="57"/>
    </location>
</feature>
<dbReference type="AlphaFoldDB" id="A0A7K3WVF2"/>
<dbReference type="RefSeq" id="WP_163286427.1">
    <property type="nucleotide sequence ID" value="NZ_JAAGVY010000038.1"/>
</dbReference>
<keyword evidence="4" id="KW-1185">Reference proteome</keyword>
<evidence type="ECO:0000313" key="3">
    <source>
        <dbReference type="EMBL" id="NEN25021.1"/>
    </source>
</evidence>
<gene>
    <name evidence="3" type="ORF">G3O08_16085</name>
</gene>
<feature type="region of interest" description="Disordered" evidence="2">
    <location>
        <begin position="40"/>
        <end position="211"/>
    </location>
</feature>
<proteinExistence type="predicted"/>
<evidence type="ECO:0000313" key="4">
    <source>
        <dbReference type="Proteomes" id="UP000486602"/>
    </source>
</evidence>
<feature type="compositionally biased region" description="Basic and acidic residues" evidence="2">
    <location>
        <begin position="58"/>
        <end position="102"/>
    </location>
</feature>
<dbReference type="EMBL" id="JAAGVY010000038">
    <property type="protein sequence ID" value="NEN25021.1"/>
    <property type="molecule type" value="Genomic_DNA"/>
</dbReference>
<evidence type="ECO:0000256" key="1">
    <source>
        <dbReference type="SAM" id="Coils"/>
    </source>
</evidence>
<feature type="compositionally biased region" description="Basic and acidic residues" evidence="2">
    <location>
        <begin position="147"/>
        <end position="158"/>
    </location>
</feature>
<dbReference type="InterPro" id="IPR007139">
    <property type="entry name" value="DUF349"/>
</dbReference>
<feature type="compositionally biased region" description="Polar residues" evidence="2">
    <location>
        <begin position="162"/>
        <end position="175"/>
    </location>
</feature>
<feature type="coiled-coil region" evidence="1">
    <location>
        <begin position="630"/>
        <end position="722"/>
    </location>
</feature>
<sequence length="722" mass="85082">MKSEILNKLEILLQTENVLSVQKEFKQLSAQFRSLAAHGISDIDESEEDHEDDEHDDEVNAHVERVEVKTDTESSDKKEDTESIDEKAQQAETNEQKTRAVEVSDTAATPTIEAIDHKEGIDEKAQQAESDDVKSDHTETLKTAANMKDESAAEKTDLEVAQNENEGITEKAQQAESEKSKPEVVVTKEGAEEPTAMDEDDSEDDSKVESVAQTTDNVGIDEAMQRFKELTAQFKEKTEKQKGLKKREEEDTVKTAKHLLQELGLLVENEENISKAFNGFNAIQEKWKSLPKVSNDAYRELNAEYNKHAEKFFYNINIYKELKELDLKHNLEQKLLVLEDQRKLVDINDIRRMEVEVRLNQDRWNEIGPTYKEQWDKIKDEFWDLTRDVYKKVQDFYNQRREQQIKNYEIKEELLSRVKHLVSLDLKSNKKWQEKTAEIIEIQKEWKMIGYVPKDKTSIWKEFRKTSDQFFENKRAYYKEIRDEQDANKKRKMQLLSRAEELKDSEDWSEASSELIKLQKDWKEIGPAHQRDENKMWRKFREYCDHFFQKRKAHKSEESSEFEENHKAKNALLEELAAFEPGADRNKNIDTLKEFSEKWRGIGHVPYKAKDKVNKEYKRILDEKYGLLKIDRKEKEKIRFEQKLEDIKDNDKNDYLIRKEQDNIRNKISKLNTEAIQLENNIGFFANSKGAEKLKHEVELKIDKVKDEIDILKERLSMLRDA</sequence>
<reference evidence="3 4" key="1">
    <citation type="submission" date="2020-02" db="EMBL/GenBank/DDBJ databases">
        <title>Out from the shadows clarifying the taxonomy of the family Cryomorphaceae and related taxa by utilizing the GTDB taxonomic framework.</title>
        <authorList>
            <person name="Bowman J.P."/>
        </authorList>
    </citation>
    <scope>NUCLEOTIDE SEQUENCE [LARGE SCALE GENOMIC DNA]</scope>
    <source>
        <strain evidence="3 4">QSSC 1-22</strain>
    </source>
</reference>
<organism evidence="3 4">
    <name type="scientific">Cryomorpha ignava</name>
    <dbReference type="NCBI Taxonomy" id="101383"/>
    <lineage>
        <taxon>Bacteria</taxon>
        <taxon>Pseudomonadati</taxon>
        <taxon>Bacteroidota</taxon>
        <taxon>Flavobacteriia</taxon>
        <taxon>Flavobacteriales</taxon>
        <taxon>Cryomorphaceae</taxon>
        <taxon>Cryomorpha</taxon>
    </lineage>
</organism>
<protein>
    <submittedName>
        <fullName evidence="3">DUF349 domain-containing protein</fullName>
    </submittedName>
</protein>
<feature type="compositionally biased region" description="Acidic residues" evidence="2">
    <location>
        <begin position="195"/>
        <end position="206"/>
    </location>
</feature>
<feature type="compositionally biased region" description="Basic and acidic residues" evidence="2">
    <location>
        <begin position="114"/>
        <end position="140"/>
    </location>
</feature>
<dbReference type="Proteomes" id="UP000486602">
    <property type="component" value="Unassembled WGS sequence"/>
</dbReference>
<comment type="caution">
    <text evidence="3">The sequence shown here is derived from an EMBL/GenBank/DDBJ whole genome shotgun (WGS) entry which is preliminary data.</text>
</comment>
<dbReference type="Pfam" id="PF03993">
    <property type="entry name" value="DUF349"/>
    <property type="match status" value="5"/>
</dbReference>
<accession>A0A7K3WVF2</accession>
<evidence type="ECO:0000256" key="2">
    <source>
        <dbReference type="SAM" id="MobiDB-lite"/>
    </source>
</evidence>